<feature type="region of interest" description="Disordered" evidence="1">
    <location>
        <begin position="516"/>
        <end position="538"/>
    </location>
</feature>
<protein>
    <submittedName>
        <fullName evidence="2">Uncharacterized protein</fullName>
    </submittedName>
</protein>
<evidence type="ECO:0000256" key="1">
    <source>
        <dbReference type="SAM" id="MobiDB-lite"/>
    </source>
</evidence>
<sequence length="589" mass="61614">VGTTSCTVPSGISGSFAETVSTVTRSGTIVTVSNGIVPSFSCEPSTTTTTFTVCKSSTISAPCTISRNLVEVGTATVVLSDTICKMPDGIAGSFARSTTSTTYSDDVTSTTFIVTNINDPVVECKISSAFESSLLSSYTVPSKPTLVSSSKISLTYSSSSSLLQTSSLSSVSQPPSTISSLSQLPSTSSSLSQLSSAFSSQTQPPPTYSSLSSSSFTAATSSFQLSSVPSNPPVITRTTVNTVCEFTTTTVSSDSTVLEEVVLTPANSCMTFFTTTTLTEINNEDCALKTMTSSNTVVGNDEITTVEVSIVEITPKPECFEISTITTVANSVCSLETDVWTSTVQENNVTVTIIDKTIKTPPATCDIFYTEYPATDCRITTETSFIATTDWEGKYVNGTLIIVETPDESLCALTTKSEFSPTSETQTGGSTIHTTSYTIVTITSCSDNHCHISEIPAPTKTTTTTKIHTALEPTESASLVTVSYTGGIPEPESSIIVSSPDAESETTATATTLQPAIKPSQSTTDHPGNEPSKSTTTVATLSLPSKITESTSKHPDVPIFGTNFEGGAPVGNVSFMNAIFAFLLSALIF</sequence>
<name>A0A4T0X686_9ASCO</name>
<evidence type="ECO:0000313" key="3">
    <source>
        <dbReference type="Proteomes" id="UP000307173"/>
    </source>
</evidence>
<keyword evidence="3" id="KW-1185">Reference proteome</keyword>
<dbReference type="EMBL" id="SELW01000067">
    <property type="protein sequence ID" value="TID30998.1"/>
    <property type="molecule type" value="Genomic_DNA"/>
</dbReference>
<accession>A0A4T0X686</accession>
<feature type="non-terminal residue" evidence="2">
    <location>
        <position position="1"/>
    </location>
</feature>
<evidence type="ECO:0000313" key="2">
    <source>
        <dbReference type="EMBL" id="TID30998.1"/>
    </source>
</evidence>
<dbReference type="AlphaFoldDB" id="A0A4T0X686"/>
<proteinExistence type="predicted"/>
<organism evidence="2 3">
    <name type="scientific">Pichia inconspicua</name>
    <dbReference type="NCBI Taxonomy" id="52247"/>
    <lineage>
        <taxon>Eukaryota</taxon>
        <taxon>Fungi</taxon>
        <taxon>Dikarya</taxon>
        <taxon>Ascomycota</taxon>
        <taxon>Saccharomycotina</taxon>
        <taxon>Pichiomycetes</taxon>
        <taxon>Pichiales</taxon>
        <taxon>Pichiaceae</taxon>
        <taxon>Pichia</taxon>
    </lineage>
</organism>
<dbReference type="Proteomes" id="UP000307173">
    <property type="component" value="Unassembled WGS sequence"/>
</dbReference>
<feature type="compositionally biased region" description="Polar residues" evidence="1">
    <location>
        <begin position="519"/>
        <end position="538"/>
    </location>
</feature>
<reference evidence="2 3" key="1">
    <citation type="journal article" date="2019" name="Front. Genet.">
        <title>Whole-Genome Sequencing of the Opportunistic Yeast Pathogen Candida inconspicua Uncovers Its Hybrid Origin.</title>
        <authorList>
            <person name="Mixao V."/>
            <person name="Hansen A.P."/>
            <person name="Saus E."/>
            <person name="Boekhout T."/>
            <person name="Lass-Florl C."/>
            <person name="Gabaldon T."/>
        </authorList>
    </citation>
    <scope>NUCLEOTIDE SEQUENCE [LARGE SCALE GENOMIC DNA]</scope>
    <source>
        <strain evidence="2 3">CBS 180</strain>
    </source>
</reference>
<comment type="caution">
    <text evidence="2">The sequence shown here is derived from an EMBL/GenBank/DDBJ whole genome shotgun (WGS) entry which is preliminary data.</text>
</comment>
<gene>
    <name evidence="2" type="ORF">CANINC_000414</name>
</gene>